<dbReference type="Gene3D" id="3.40.50.300">
    <property type="entry name" value="P-loop containing nucleotide triphosphate hydrolases"/>
    <property type="match status" value="1"/>
</dbReference>
<dbReference type="InterPro" id="IPR008271">
    <property type="entry name" value="Ser/Thr_kinase_AS"/>
</dbReference>
<feature type="compositionally biased region" description="Basic and acidic residues" evidence="14">
    <location>
        <begin position="1827"/>
        <end position="1839"/>
    </location>
</feature>
<dbReference type="InterPro" id="IPR011047">
    <property type="entry name" value="Quinoprotein_ADH-like_sf"/>
</dbReference>
<dbReference type="RefSeq" id="XP_013174285.1">
    <property type="nucleotide sequence ID" value="XM_013318831.1"/>
</dbReference>
<proteinExistence type="predicted"/>
<feature type="compositionally biased region" description="Low complexity" evidence="14">
    <location>
        <begin position="1788"/>
        <end position="1801"/>
    </location>
</feature>
<sequence length="2592" mass="277840">MDLSPDEDNFQGRLLHQAALWDNEQLLRELLASGAAVDARDASGRTALHAAALAERSACLTALLDAGADVNATSDAATGGETALHVAAARGHAENVRALLSAGARPELTDAAGDTALALAERGCHRHAANELREARDAIERERVSQHLALRELVSRGDAAALRARLAALGPAAPVLANLTPAGANTLLYVACESGSAASAAALVSAGADGRAHPVTRYGPLYIACYHGHKDIATLLLTHFPEAVQQETVEKWLPLHAACIGGHAALVTLLLEYPYPDRLLNTYTDASGQWRYRFAFDVNARDASGQTALYVACTLGNAAVVEALLAFTLPRERVPREQTDVGEEASEAAVKGAVGAAGAAAPSPHRAGISLGIHAIVSKLTGNSKQGTSEAECRVRAVRVEVPRGADSCVAAAVRGGHLRVLRLLLAAGASPDSTAQPPHKEESETRDRRRSRSASAAYNRASASPSPARPGYADDRDSEGVWTALALAALRRSVPALEMLLAAGATDPGGRALPLCAQHGLAEPLAALLATKAYPDPDYKLNKSVMSESVLSSRDADSALSYSARCPTTPVMLNWRDLRCQLPAIKMSWLRTAALRVNPKLSASCGGALLAITRLELAGNELRELPREIFSLVSLRYLNAAQNKLERLPSNGDPLEEELDRSRRGKRPARAAGDVYTAPVLQELYLQDNRLEEVPAALFSLPALASLDVSNNKLRALPPQMWAAPRLRDLNAALNHLRDLPDLRDLTAACRPHGSSATPGSPAETPHSPQLSASPSTHSGQFALGSASALQSKSSSRSPSIEGVEGVAEDDDEAALPIGNRAGNAVWSEARRAHAWRGTLQACGGGAGAGGGSPLTALNLSHNQFTSVPPPLACLAPSLTRLNMAYNSLRSMSYVTSYPTSLRQLDLSHNEITCWPSLPQVESFGLSDGDPLACYCPNSSGSSSSSSGGGGGSVRPRPRSGGSVRSQLLSAACPARRHLRLEGLRTLILANNLLSRIQLTTDDDGLATAVQQHSNDEDDEWGSGCSVKERLLFPLLSMLDVSCNCLRAVPPAIHELTNLSVLNISGNKDITDLPPQMGLLTRLWSLNTAGCALGEPLRSLVRGARCRSVDVVGYLRSVLQEAKPYARMKLMLVGVQGIGKTSLLECLRQESAMQHRRKPTDHWAKRMGNKSSRRGNVSTVGVDIGSWVYEKHRSSRGPVTFRTWDFGGQQEYYATHQYFLSRRSLYLVVWRCTDGRQGLAGALAWLRSIQARAPGSPVIMVATHYDQVGNSGLPESESPSALQRLIRSAVMAAPDADKLGLPRLLDSIEVSCSTRHNIRLLADIIYSVAFSVKPPGSKEPLLQQRVPATYLALEECVTALAAELREPVLRHDDYKRLVTQYMQQRNLRMFRDAAELHQATMFLHENGVLLHYDDATLKELYFVRPQWLCDVLAHVVTVREVNPFANNGIMKVEDLAHVFKASPLLARSEEARALAVSLLNKFELALCWDARVLLVPPLLPAQEPLTPQLALRTRTWPGTPRHARSAALALPLAPLPADSPTLIQERGAGPGAGAGVGAGQTQVWGRRGGAALRRLLLLSYVPCGFWARLCARVLADAALAAAAPDLYRPPPEMEVDDAVSRALELPWGWRLWRTGMKLVCGELTLVALRELSPRYDPLLGAKGDEEEHDELYHNIRFRVRQEGTWCELDVQSSACVELLLPAQVCVLRRQDGLPLGGYQSISLEPNPEVLAKVLALVSDHVDLLLEDWYPSLGTRFVHTSEGRCLITRMVPCPGCVRDAASPLAPLAPPLAGHAPPLAGHDPSPRHDDQQLAQMLVRLELGEAEPRRLRLSEESRTSDGDSGVGAESNASSRIGSVEGVASASGPAATCWTLEECILAACSGQRLHCAHHADVDLRDVAPDTLLLDVEEERRARWEHIQRGAVCGRGAFGTVLAARWRPPARAPIAVALKALQPVPPTAPHHLSALQAYKAAASRWERSPLAAACRAYCGLRQELSIVARLRHPHVLPLLAVCPAPLALLLALAPRGALDAALREYRGCGRRLPPRLVRALALQLARALEYLHANRVLYRDLKSENVLVWELPRPAEAEAAERAPGPVPVHVKLGDYGISRMAPPSGTKGFGGTEGFMAPEIMRYNGEEEYNEKVDCFSFGMLLYEVLTLRQPFEGHEAVKEAVLDGARPALTPRDLQYPCSMVETMRRCWSGAPELRPSAAALVAVAAAPEFLALADAALARAPTTGVAAAKVHLPTEEGGLGWEVWFGGAEPERAHTLLANSTTFLHHHSLRVPPDKDAAVLVTAMCRVGSTMWLGDSVGRVSVYSISSMALLWSVPVQEAVGGAVCGVRALRPLPGLGRVALAAAAGRLFLVSAHRPEADTSFVLTELGTATELCCLATVTLPTGVEVWAGGDGLSAYLVCGEGVSAAEQLAAPGKVALLAAAGEHVLAACRPGVFVYQYSVSSKQVTARLDCSKLAPCSESLQSIAIDERLAEDRCMITAMCTLRGEVYVGTAWGCIVVADAASLRPLTVFRPYEEEVLAMIPLPAHEPEGGAMLATLGGGYRLLLHRYAPAQCGSSGGAHAGVHCLLWRAQHWLPD</sequence>
<dbReference type="InterPro" id="IPR001611">
    <property type="entry name" value="Leu-rich_rpt"/>
</dbReference>
<dbReference type="GeneID" id="106122744"/>
<dbReference type="Proteomes" id="UP000694872">
    <property type="component" value="Unplaced"/>
</dbReference>
<dbReference type="EC" id="2.7.11.1" evidence="2"/>
<evidence type="ECO:0000256" key="12">
    <source>
        <dbReference type="ARBA" id="ARBA00048679"/>
    </source>
</evidence>
<dbReference type="Pfam" id="PF16095">
    <property type="entry name" value="COR-A"/>
    <property type="match status" value="1"/>
</dbReference>
<evidence type="ECO:0000256" key="10">
    <source>
        <dbReference type="ARBA" id="ARBA00023043"/>
    </source>
</evidence>
<feature type="compositionally biased region" description="Basic and acidic residues" evidence="14">
    <location>
        <begin position="439"/>
        <end position="448"/>
    </location>
</feature>
<dbReference type="PROSITE" id="PS51424">
    <property type="entry name" value="ROC"/>
    <property type="match status" value="1"/>
</dbReference>
<dbReference type="Pfam" id="PF12796">
    <property type="entry name" value="Ank_2"/>
    <property type="match status" value="2"/>
</dbReference>
<dbReference type="Gene3D" id="1.10.510.10">
    <property type="entry name" value="Transferase(Phosphotransferase) domain 1"/>
    <property type="match status" value="1"/>
</dbReference>
<feature type="compositionally biased region" description="Low complexity" evidence="14">
    <location>
        <begin position="787"/>
        <end position="807"/>
    </location>
</feature>
<evidence type="ECO:0000256" key="13">
    <source>
        <dbReference type="PROSITE-ProRule" id="PRU00023"/>
    </source>
</evidence>
<dbReference type="PROSITE" id="PS50088">
    <property type="entry name" value="ANK_REPEAT"/>
    <property type="match status" value="3"/>
</dbReference>
<feature type="compositionally biased region" description="Basic residues" evidence="14">
    <location>
        <begin position="1156"/>
        <end position="1174"/>
    </location>
</feature>
<dbReference type="GO" id="GO:0005525">
    <property type="term" value="F:GTP binding"/>
    <property type="evidence" value="ECO:0007669"/>
    <property type="project" value="UniProtKB-KW"/>
</dbReference>
<feature type="repeat" description="ANK" evidence="13">
    <location>
        <begin position="15"/>
        <end position="42"/>
    </location>
</feature>
<evidence type="ECO:0000256" key="2">
    <source>
        <dbReference type="ARBA" id="ARBA00012513"/>
    </source>
</evidence>
<dbReference type="PANTHER" id="PTHR24198">
    <property type="entry name" value="ANKYRIN REPEAT AND PROTEIN KINASE DOMAIN-CONTAINING PROTEIN"/>
    <property type="match status" value="1"/>
</dbReference>
<dbReference type="Gene3D" id="1.25.40.20">
    <property type="entry name" value="Ankyrin repeat-containing domain"/>
    <property type="match status" value="3"/>
</dbReference>
<dbReference type="SUPFAM" id="SSF52540">
    <property type="entry name" value="P-loop containing nucleoside triphosphate hydrolases"/>
    <property type="match status" value="1"/>
</dbReference>
<evidence type="ECO:0000259" key="15">
    <source>
        <dbReference type="PROSITE" id="PS50011"/>
    </source>
</evidence>
<evidence type="ECO:0000256" key="4">
    <source>
        <dbReference type="ARBA" id="ARBA00022614"/>
    </source>
</evidence>
<comment type="catalytic activity">
    <reaction evidence="11">
        <text>L-threonyl-[protein] + ATP = O-phospho-L-threonyl-[protein] + ADP + H(+)</text>
        <dbReference type="Rhea" id="RHEA:46608"/>
        <dbReference type="Rhea" id="RHEA-COMP:11060"/>
        <dbReference type="Rhea" id="RHEA-COMP:11605"/>
        <dbReference type="ChEBI" id="CHEBI:15378"/>
        <dbReference type="ChEBI" id="CHEBI:30013"/>
        <dbReference type="ChEBI" id="CHEBI:30616"/>
        <dbReference type="ChEBI" id="CHEBI:61977"/>
        <dbReference type="ChEBI" id="CHEBI:456216"/>
        <dbReference type="EC" id="2.7.11.1"/>
    </reaction>
</comment>
<evidence type="ECO:0000256" key="7">
    <source>
        <dbReference type="ARBA" id="ARBA00022741"/>
    </source>
</evidence>
<dbReference type="PROSITE" id="PS00108">
    <property type="entry name" value="PROTEIN_KINASE_ST"/>
    <property type="match status" value="1"/>
</dbReference>
<dbReference type="PROSITE" id="PS50011">
    <property type="entry name" value="PROTEIN_KINASE_DOM"/>
    <property type="match status" value="1"/>
</dbReference>
<feature type="repeat" description="ANK" evidence="13">
    <location>
        <begin position="79"/>
        <end position="111"/>
    </location>
</feature>
<dbReference type="SMART" id="SM00364">
    <property type="entry name" value="LRR_BAC"/>
    <property type="match status" value="9"/>
</dbReference>
<dbReference type="SUPFAM" id="SSF56112">
    <property type="entry name" value="Protein kinase-like (PK-like)"/>
    <property type="match status" value="1"/>
</dbReference>
<accession>A0AAJ7EEL4</accession>
<dbReference type="Gene3D" id="3.30.70.1390">
    <property type="entry name" value="ROC domain from the Parkinson's disease-associated leucine-rich repeat kinase 2"/>
    <property type="match status" value="1"/>
</dbReference>
<dbReference type="InterPro" id="IPR032675">
    <property type="entry name" value="LRR_dom_sf"/>
</dbReference>
<keyword evidence="5" id="KW-0808">Transferase</keyword>
<dbReference type="Pfam" id="PF08477">
    <property type="entry name" value="Roc"/>
    <property type="match status" value="1"/>
</dbReference>
<dbReference type="PROSITE" id="PS50297">
    <property type="entry name" value="ANK_REP_REGION"/>
    <property type="match status" value="2"/>
</dbReference>
<dbReference type="GO" id="GO:0009966">
    <property type="term" value="P:regulation of signal transduction"/>
    <property type="evidence" value="ECO:0007669"/>
    <property type="project" value="UniProtKB-ARBA"/>
</dbReference>
<dbReference type="GO" id="GO:0004674">
    <property type="term" value="F:protein serine/threonine kinase activity"/>
    <property type="evidence" value="ECO:0007669"/>
    <property type="project" value="UniProtKB-KW"/>
</dbReference>
<evidence type="ECO:0000256" key="1">
    <source>
        <dbReference type="ARBA" id="ARBA00001946"/>
    </source>
</evidence>
<dbReference type="InterPro" id="IPR011009">
    <property type="entry name" value="Kinase-like_dom_sf"/>
</dbReference>
<dbReference type="Pfam" id="PF00023">
    <property type="entry name" value="Ank"/>
    <property type="match status" value="1"/>
</dbReference>
<dbReference type="InterPro" id="IPR020859">
    <property type="entry name" value="ROC"/>
</dbReference>
<evidence type="ECO:0000256" key="9">
    <source>
        <dbReference type="ARBA" id="ARBA00022840"/>
    </source>
</evidence>
<reference evidence="17" key="1">
    <citation type="submission" date="2025-08" db="UniProtKB">
        <authorList>
            <consortium name="RefSeq"/>
        </authorList>
    </citation>
    <scope>IDENTIFICATION</scope>
</reference>
<protein>
    <recommendedName>
        <fullName evidence="2">non-specific serine/threonine protein kinase</fullName>
        <ecNumber evidence="2">2.7.11.1</ecNumber>
    </recommendedName>
</protein>
<comment type="cofactor">
    <cofactor evidence="1">
        <name>Mg(2+)</name>
        <dbReference type="ChEBI" id="CHEBI:18420"/>
    </cofactor>
</comment>
<evidence type="ECO:0000256" key="3">
    <source>
        <dbReference type="ARBA" id="ARBA00022527"/>
    </source>
</evidence>
<dbReference type="GO" id="GO:0005524">
    <property type="term" value="F:ATP binding"/>
    <property type="evidence" value="ECO:0007669"/>
    <property type="project" value="UniProtKB-KW"/>
</dbReference>
<dbReference type="PANTHER" id="PTHR24198:SF169">
    <property type="entry name" value="NON-SPECIFIC SERINE_THREONINE PROTEIN KINASE"/>
    <property type="match status" value="1"/>
</dbReference>
<feature type="region of interest" description="Disordered" evidence="14">
    <location>
        <begin position="1156"/>
        <end position="1176"/>
    </location>
</feature>
<keyword evidence="10 13" id="KW-0040">ANK repeat</keyword>
<dbReference type="InterPro" id="IPR032171">
    <property type="entry name" value="COR-A"/>
</dbReference>
<feature type="domain" description="Protein kinase" evidence="15">
    <location>
        <begin position="1919"/>
        <end position="2225"/>
    </location>
</feature>
<dbReference type="Gene3D" id="3.80.10.10">
    <property type="entry name" value="Ribonuclease Inhibitor"/>
    <property type="match status" value="3"/>
</dbReference>
<name>A0AAJ7EEL4_PAPXU</name>
<feature type="repeat" description="ANK" evidence="13">
    <location>
        <begin position="43"/>
        <end position="75"/>
    </location>
</feature>
<feature type="region of interest" description="Disordered" evidence="14">
    <location>
        <begin position="648"/>
        <end position="672"/>
    </location>
</feature>
<evidence type="ECO:0000256" key="14">
    <source>
        <dbReference type="SAM" id="MobiDB-lite"/>
    </source>
</evidence>
<evidence type="ECO:0000256" key="8">
    <source>
        <dbReference type="ARBA" id="ARBA00022777"/>
    </source>
</evidence>
<keyword evidence="7" id="KW-0547">Nucleotide-binding</keyword>
<dbReference type="SUPFAM" id="SSF50998">
    <property type="entry name" value="Quinoprotein alcohol dehydrogenase-like"/>
    <property type="match status" value="1"/>
</dbReference>
<dbReference type="GO" id="GO:0005737">
    <property type="term" value="C:cytoplasm"/>
    <property type="evidence" value="ECO:0007669"/>
    <property type="project" value="UniProtKB-ARBA"/>
</dbReference>
<evidence type="ECO:0000256" key="11">
    <source>
        <dbReference type="ARBA" id="ARBA00047899"/>
    </source>
</evidence>
<dbReference type="InterPro" id="IPR027417">
    <property type="entry name" value="P-loop_NTPase"/>
</dbReference>
<keyword evidence="4" id="KW-0433">Leucine-rich repeat</keyword>
<keyword evidence="8 17" id="KW-0418">Kinase</keyword>
<gene>
    <name evidence="17" type="primary">LOC106122744</name>
</gene>
<dbReference type="SUPFAM" id="SSF52058">
    <property type="entry name" value="L domain-like"/>
    <property type="match status" value="1"/>
</dbReference>
<keyword evidence="6" id="KW-0677">Repeat</keyword>
<feature type="region of interest" description="Disordered" evidence="14">
    <location>
        <begin position="749"/>
        <end position="817"/>
    </location>
</feature>
<comment type="catalytic activity">
    <reaction evidence="12">
        <text>L-seryl-[protein] + ATP = O-phospho-L-seryl-[protein] + ADP + H(+)</text>
        <dbReference type="Rhea" id="RHEA:17989"/>
        <dbReference type="Rhea" id="RHEA-COMP:9863"/>
        <dbReference type="Rhea" id="RHEA-COMP:11604"/>
        <dbReference type="ChEBI" id="CHEBI:15378"/>
        <dbReference type="ChEBI" id="CHEBI:29999"/>
        <dbReference type="ChEBI" id="CHEBI:30616"/>
        <dbReference type="ChEBI" id="CHEBI:83421"/>
        <dbReference type="ChEBI" id="CHEBI:456216"/>
        <dbReference type="EC" id="2.7.11.1"/>
    </reaction>
</comment>
<feature type="region of interest" description="Disordered" evidence="14">
    <location>
        <begin position="1788"/>
        <end position="1808"/>
    </location>
</feature>
<dbReference type="InterPro" id="IPR036770">
    <property type="entry name" value="Ankyrin_rpt-contain_sf"/>
</dbReference>
<feature type="compositionally biased region" description="Polar residues" evidence="14">
    <location>
        <begin position="768"/>
        <end position="781"/>
    </location>
</feature>
<keyword evidence="9" id="KW-0067">ATP-binding</keyword>
<dbReference type="KEGG" id="pxu:106122744"/>
<evidence type="ECO:0000256" key="5">
    <source>
        <dbReference type="ARBA" id="ARBA00022679"/>
    </source>
</evidence>
<evidence type="ECO:0000313" key="17">
    <source>
        <dbReference type="RefSeq" id="XP_013174285.1"/>
    </source>
</evidence>
<organism evidence="17">
    <name type="scientific">Papilio xuthus</name>
    <name type="common">Asian swallowtail butterfly</name>
    <dbReference type="NCBI Taxonomy" id="66420"/>
    <lineage>
        <taxon>Eukaryota</taxon>
        <taxon>Metazoa</taxon>
        <taxon>Ecdysozoa</taxon>
        <taxon>Arthropoda</taxon>
        <taxon>Hexapoda</taxon>
        <taxon>Insecta</taxon>
        <taxon>Pterygota</taxon>
        <taxon>Neoptera</taxon>
        <taxon>Endopterygota</taxon>
        <taxon>Lepidoptera</taxon>
        <taxon>Glossata</taxon>
        <taxon>Ditrysia</taxon>
        <taxon>Papilionoidea</taxon>
        <taxon>Papilionidae</taxon>
        <taxon>Papilioninae</taxon>
        <taxon>Papilio</taxon>
    </lineage>
</organism>
<dbReference type="Pfam" id="PF00069">
    <property type="entry name" value="Pkinase"/>
    <property type="match status" value="1"/>
</dbReference>
<dbReference type="CTD" id="42447"/>
<dbReference type="InterPro" id="IPR003591">
    <property type="entry name" value="Leu-rich_rpt_typical-subtyp"/>
</dbReference>
<dbReference type="SMART" id="SM00220">
    <property type="entry name" value="S_TKc"/>
    <property type="match status" value="1"/>
</dbReference>
<feature type="region of interest" description="Disordered" evidence="14">
    <location>
        <begin position="430"/>
        <end position="476"/>
    </location>
</feature>
<feature type="region of interest" description="Disordered" evidence="14">
    <location>
        <begin position="1827"/>
        <end position="1851"/>
    </location>
</feature>
<dbReference type="SMART" id="SM00248">
    <property type="entry name" value="ANK"/>
    <property type="match status" value="10"/>
</dbReference>
<dbReference type="SMART" id="SM00369">
    <property type="entry name" value="LRR_TYP"/>
    <property type="match status" value="8"/>
</dbReference>
<dbReference type="SUPFAM" id="SSF48403">
    <property type="entry name" value="Ankyrin repeat"/>
    <property type="match status" value="2"/>
</dbReference>
<dbReference type="PROSITE" id="PS51450">
    <property type="entry name" value="LRR"/>
    <property type="match status" value="4"/>
</dbReference>
<evidence type="ECO:0000256" key="6">
    <source>
        <dbReference type="ARBA" id="ARBA00022737"/>
    </source>
</evidence>
<dbReference type="Pfam" id="PF13855">
    <property type="entry name" value="LRR_8"/>
    <property type="match status" value="2"/>
</dbReference>
<feature type="domain" description="Roc" evidence="16">
    <location>
        <begin position="1122"/>
        <end position="1333"/>
    </location>
</feature>
<feature type="region of interest" description="Disordered" evidence="14">
    <location>
        <begin position="941"/>
        <end position="965"/>
    </location>
</feature>
<dbReference type="InterPro" id="IPR002110">
    <property type="entry name" value="Ankyrin_rpt"/>
</dbReference>
<evidence type="ECO:0000259" key="16">
    <source>
        <dbReference type="PROSITE" id="PS51424"/>
    </source>
</evidence>
<keyword evidence="3" id="KW-0723">Serine/threonine-protein kinase</keyword>
<feature type="compositionally biased region" description="Low complexity" evidence="14">
    <location>
        <begin position="454"/>
        <end position="471"/>
    </location>
</feature>
<dbReference type="InterPro" id="IPR000719">
    <property type="entry name" value="Prot_kinase_dom"/>
</dbReference>